<dbReference type="AlphaFoldDB" id="L1QEH9"/>
<organism evidence="1 2">
    <name type="scientific">Clostridium celatum DSM 1785</name>
    <dbReference type="NCBI Taxonomy" id="545697"/>
    <lineage>
        <taxon>Bacteria</taxon>
        <taxon>Bacillati</taxon>
        <taxon>Bacillota</taxon>
        <taxon>Clostridia</taxon>
        <taxon>Eubacteriales</taxon>
        <taxon>Clostridiaceae</taxon>
        <taxon>Clostridium</taxon>
    </lineage>
</organism>
<proteinExistence type="predicted"/>
<evidence type="ECO:0000313" key="1">
    <source>
        <dbReference type="EMBL" id="EKY26095.1"/>
    </source>
</evidence>
<dbReference type="InterPro" id="IPR029063">
    <property type="entry name" value="SAM-dependent_MTases_sf"/>
</dbReference>
<dbReference type="HOGENOM" id="CLU_114444_0_0_9"/>
<evidence type="ECO:0000313" key="2">
    <source>
        <dbReference type="Proteomes" id="UP000010420"/>
    </source>
</evidence>
<keyword evidence="2" id="KW-1185">Reference proteome</keyword>
<protein>
    <recommendedName>
        <fullName evidence="3">Methyltransferase type 11 domain-containing protein</fullName>
    </recommendedName>
</protein>
<accession>L1QEH9</accession>
<evidence type="ECO:0008006" key="3">
    <source>
        <dbReference type="Google" id="ProtNLM"/>
    </source>
</evidence>
<dbReference type="Gene3D" id="3.40.50.150">
    <property type="entry name" value="Vaccinia Virus protein VP39"/>
    <property type="match status" value="1"/>
</dbReference>
<name>L1QEH9_9CLOT</name>
<dbReference type="eggNOG" id="ENOG5033ZXT">
    <property type="taxonomic scope" value="Bacteria"/>
</dbReference>
<dbReference type="Proteomes" id="UP000010420">
    <property type="component" value="Unassembled WGS sequence"/>
</dbReference>
<comment type="caution">
    <text evidence="1">The sequence shown here is derived from an EMBL/GenBank/DDBJ whole genome shotgun (WGS) entry which is preliminary data.</text>
</comment>
<dbReference type="PATRIC" id="fig|545697.3.peg.2097"/>
<gene>
    <name evidence="1" type="ORF">HMPREF0216_02134</name>
</gene>
<reference evidence="1 2" key="1">
    <citation type="submission" date="2012-05" db="EMBL/GenBank/DDBJ databases">
        <authorList>
            <person name="Weinstock G."/>
            <person name="Sodergren E."/>
            <person name="Lobos E.A."/>
            <person name="Fulton L."/>
            <person name="Fulton R."/>
            <person name="Courtney L."/>
            <person name="Fronick C."/>
            <person name="O'Laughlin M."/>
            <person name="Godfrey J."/>
            <person name="Wilson R.M."/>
            <person name="Miner T."/>
            <person name="Farmer C."/>
            <person name="Delehaunty K."/>
            <person name="Cordes M."/>
            <person name="Minx P."/>
            <person name="Tomlinson C."/>
            <person name="Chen J."/>
            <person name="Wollam A."/>
            <person name="Pepin K.H."/>
            <person name="Bhonagiri V."/>
            <person name="Zhang X."/>
            <person name="Suruliraj S."/>
            <person name="Warren W."/>
            <person name="Mitreva M."/>
            <person name="Mardis E.R."/>
            <person name="Wilson R.K."/>
        </authorList>
    </citation>
    <scope>NUCLEOTIDE SEQUENCE [LARGE SCALE GENOMIC DNA]</scope>
    <source>
        <strain evidence="1 2">DSM 1785</strain>
    </source>
</reference>
<sequence length="176" mass="20487">MKNLYYVKENLMGKTIILNLTDVRVKGDILDVGESYGVIYNISEDVIEEVCVDYVECEIKESKMVEQYDTCTMFFSLSSIWREGERANLVKEVSKYVKKGGEILIWDINKEMGEVFSSNVMAVLPRGKIKEFEFKNLNPIVKSNIEDTKKIISPIYEIKEEKVWEDIFFIKAEKII</sequence>
<dbReference type="SUPFAM" id="SSF53335">
    <property type="entry name" value="S-adenosyl-L-methionine-dependent methyltransferases"/>
    <property type="match status" value="1"/>
</dbReference>
<dbReference type="EMBL" id="AMEZ01000059">
    <property type="protein sequence ID" value="EKY26095.1"/>
    <property type="molecule type" value="Genomic_DNA"/>
</dbReference>
<dbReference type="STRING" id="545697.HMPREF0216_02134"/>